<accession>A0A0M3IQU1</accession>
<evidence type="ECO:0000313" key="1">
    <source>
        <dbReference type="Proteomes" id="UP000036681"/>
    </source>
</evidence>
<reference evidence="2" key="1">
    <citation type="submission" date="2017-02" db="UniProtKB">
        <authorList>
            <consortium name="WormBaseParasite"/>
        </authorList>
    </citation>
    <scope>IDENTIFICATION</scope>
</reference>
<dbReference type="WBParaSite" id="ALUE_0002111901-mRNA-1">
    <property type="protein sequence ID" value="ALUE_0002111901-mRNA-1"/>
    <property type="gene ID" value="ALUE_0002111901"/>
</dbReference>
<organism evidence="1 2">
    <name type="scientific">Ascaris lumbricoides</name>
    <name type="common">Giant roundworm</name>
    <dbReference type="NCBI Taxonomy" id="6252"/>
    <lineage>
        <taxon>Eukaryota</taxon>
        <taxon>Metazoa</taxon>
        <taxon>Ecdysozoa</taxon>
        <taxon>Nematoda</taxon>
        <taxon>Chromadorea</taxon>
        <taxon>Rhabditida</taxon>
        <taxon>Spirurina</taxon>
        <taxon>Ascaridomorpha</taxon>
        <taxon>Ascaridoidea</taxon>
        <taxon>Ascarididae</taxon>
        <taxon>Ascaris</taxon>
    </lineage>
</organism>
<protein>
    <submittedName>
        <fullName evidence="2">Peptidase_M13 domain-containing protein</fullName>
    </submittedName>
</protein>
<sequence length="87" mass="10031">MLGAVDWFVFSATFVVQGAIENGSHFYRLNESEWDLLNDRCGRNAAMDSTNRRYYKISFGSNALQGEFPWALKLFRFDGMLPNIDIQ</sequence>
<keyword evidence="1" id="KW-1185">Reference proteome</keyword>
<dbReference type="AlphaFoldDB" id="A0A0M3IQU1"/>
<name>A0A0M3IQU1_ASCLU</name>
<proteinExistence type="predicted"/>
<evidence type="ECO:0000313" key="2">
    <source>
        <dbReference type="WBParaSite" id="ALUE_0002111901-mRNA-1"/>
    </source>
</evidence>
<dbReference type="Proteomes" id="UP000036681">
    <property type="component" value="Unplaced"/>
</dbReference>